<keyword evidence="3" id="KW-1185">Reference proteome</keyword>
<name>A0A5C4JQ52_9HYPH</name>
<dbReference type="InterPro" id="IPR000600">
    <property type="entry name" value="ROK"/>
</dbReference>
<protein>
    <submittedName>
        <fullName evidence="2">ROK family transcriptional regulator</fullName>
    </submittedName>
</protein>
<evidence type="ECO:0000313" key="2">
    <source>
        <dbReference type="EMBL" id="TNB47605.1"/>
    </source>
</evidence>
<comment type="caution">
    <text evidence="2">The sequence shown here is derived from an EMBL/GenBank/DDBJ whole genome shotgun (WGS) entry which is preliminary data.</text>
</comment>
<reference evidence="2 3" key="1">
    <citation type="submission" date="2019-05" db="EMBL/GenBank/DDBJ databases">
        <authorList>
            <person name="Lee S.D."/>
        </authorList>
    </citation>
    <scope>NUCLEOTIDE SEQUENCE [LARGE SCALE GENOMIC DNA]</scope>
    <source>
        <strain evidence="2 3">GH2-6</strain>
    </source>
</reference>
<dbReference type="Gene3D" id="1.10.10.10">
    <property type="entry name" value="Winged helix-like DNA-binding domain superfamily/Winged helix DNA-binding domain"/>
    <property type="match status" value="1"/>
</dbReference>
<dbReference type="Pfam" id="PF12802">
    <property type="entry name" value="MarR_2"/>
    <property type="match status" value="1"/>
</dbReference>
<dbReference type="Proteomes" id="UP000307874">
    <property type="component" value="Unassembled WGS sequence"/>
</dbReference>
<dbReference type="PANTHER" id="PTHR18964:SF169">
    <property type="entry name" value="N-ACETYLMANNOSAMINE KINASE"/>
    <property type="match status" value="1"/>
</dbReference>
<dbReference type="SUPFAM" id="SSF53067">
    <property type="entry name" value="Actin-like ATPase domain"/>
    <property type="match status" value="1"/>
</dbReference>
<dbReference type="GO" id="GO:0019262">
    <property type="term" value="P:N-acetylneuraminate catabolic process"/>
    <property type="evidence" value="ECO:0007669"/>
    <property type="project" value="TreeGrafter"/>
</dbReference>
<evidence type="ECO:0000313" key="3">
    <source>
        <dbReference type="Proteomes" id="UP000307874"/>
    </source>
</evidence>
<dbReference type="EMBL" id="VCLB01000006">
    <property type="protein sequence ID" value="TNB47605.1"/>
    <property type="molecule type" value="Genomic_DNA"/>
</dbReference>
<dbReference type="Pfam" id="PF00480">
    <property type="entry name" value="ROK"/>
    <property type="match status" value="1"/>
</dbReference>
<dbReference type="PANTHER" id="PTHR18964">
    <property type="entry name" value="ROK (REPRESSOR, ORF, KINASE) FAMILY"/>
    <property type="match status" value="1"/>
</dbReference>
<dbReference type="InterPro" id="IPR036390">
    <property type="entry name" value="WH_DNA-bd_sf"/>
</dbReference>
<dbReference type="GO" id="GO:0009384">
    <property type="term" value="F:N-acylmannosamine kinase activity"/>
    <property type="evidence" value="ECO:0007669"/>
    <property type="project" value="TreeGrafter"/>
</dbReference>
<dbReference type="Gene3D" id="3.30.420.40">
    <property type="match status" value="2"/>
</dbReference>
<organism evidence="2 3">
    <name type="scientific">Martelella lutilitoris</name>
    <dbReference type="NCBI Taxonomy" id="2583532"/>
    <lineage>
        <taxon>Bacteria</taxon>
        <taxon>Pseudomonadati</taxon>
        <taxon>Pseudomonadota</taxon>
        <taxon>Alphaproteobacteria</taxon>
        <taxon>Hyphomicrobiales</taxon>
        <taxon>Aurantimonadaceae</taxon>
        <taxon>Martelella</taxon>
    </lineage>
</organism>
<evidence type="ECO:0000259" key="1">
    <source>
        <dbReference type="Pfam" id="PF12802"/>
    </source>
</evidence>
<sequence>MTAGEHFSDGLGEGSVFDIGRSGALVLDAVRRGGSVARSDLTERTPLSQQSVHRLAEDLLEKGFLRLEAPKIAGRGKPSPRLALEPQGACGIGIAIDTEEVRVAVTNITGDILHLATLNVDPNDPERVREETADCVSEIIAGLGLDLRRIAGVGISMQGYRRKPGLAFVPPPKIAAWRDRDVAEIFDGAFAFPMMAENNATLGAEAENWVGAGRRFDNFAYLSINLGFGGGVVINGAPYLGHHMNAAEISSIYTPEEQERRPALRTLIAMLREEGRDIGSVTALKQRYDPSWPEIDRWIERVTPALDQMLRAMTGILDPAAIVFGGEAPRDLRVRLARAASPRTVDEINLPFPGPELLISEIETDPNVLGAALLPIRKRLFSATPGFQA</sequence>
<feature type="domain" description="HTH marR-type" evidence="1">
    <location>
        <begin position="22"/>
        <end position="70"/>
    </location>
</feature>
<dbReference type="InterPro" id="IPR036388">
    <property type="entry name" value="WH-like_DNA-bd_sf"/>
</dbReference>
<proteinExistence type="predicted"/>
<dbReference type="AlphaFoldDB" id="A0A5C4JQ52"/>
<dbReference type="InterPro" id="IPR000835">
    <property type="entry name" value="HTH_MarR-typ"/>
</dbReference>
<dbReference type="GO" id="GO:0003700">
    <property type="term" value="F:DNA-binding transcription factor activity"/>
    <property type="evidence" value="ECO:0007669"/>
    <property type="project" value="InterPro"/>
</dbReference>
<reference evidence="2 3" key="2">
    <citation type="submission" date="2019-06" db="EMBL/GenBank/DDBJ databases">
        <title>Martelella lutilitoris sp. nov., isolated from a tidal mudflat.</title>
        <authorList>
            <person name="Kim Y.-J."/>
        </authorList>
    </citation>
    <scope>NUCLEOTIDE SEQUENCE [LARGE SCALE GENOMIC DNA]</scope>
    <source>
        <strain evidence="2 3">GH2-6</strain>
    </source>
</reference>
<gene>
    <name evidence="2" type="ORF">FF124_12180</name>
</gene>
<accession>A0A5C4JQ52</accession>
<dbReference type="InterPro" id="IPR043129">
    <property type="entry name" value="ATPase_NBD"/>
</dbReference>
<dbReference type="OrthoDB" id="8595273at2"/>
<dbReference type="SUPFAM" id="SSF46785">
    <property type="entry name" value="Winged helix' DNA-binding domain"/>
    <property type="match status" value="1"/>
</dbReference>